<keyword evidence="3" id="KW-1185">Reference proteome</keyword>
<feature type="compositionally biased region" description="Basic and acidic residues" evidence="1">
    <location>
        <begin position="81"/>
        <end position="90"/>
    </location>
</feature>
<evidence type="ECO:0000256" key="1">
    <source>
        <dbReference type="SAM" id="MobiDB-lite"/>
    </source>
</evidence>
<feature type="compositionally biased region" description="Basic residues" evidence="1">
    <location>
        <begin position="65"/>
        <end position="74"/>
    </location>
</feature>
<feature type="region of interest" description="Disordered" evidence="1">
    <location>
        <begin position="48"/>
        <end position="90"/>
    </location>
</feature>
<feature type="compositionally biased region" description="Basic and acidic residues" evidence="1">
    <location>
        <begin position="51"/>
        <end position="64"/>
    </location>
</feature>
<evidence type="ECO:0000313" key="3">
    <source>
        <dbReference type="Proteomes" id="UP000499080"/>
    </source>
</evidence>
<gene>
    <name evidence="2" type="ORF">AVEN_259049_1</name>
</gene>
<sequence>MHLRRVSLTAYNYLLNRMCRTLATYCGRDRFRFRQRHNEVCDSDVSFTPERIADPTPEKEDRIRFRPKGTKPLKGRNLGNRIRESEDLDL</sequence>
<dbReference type="EMBL" id="BGPR01025055">
    <property type="protein sequence ID" value="GBN93648.1"/>
    <property type="molecule type" value="Genomic_DNA"/>
</dbReference>
<proteinExistence type="predicted"/>
<dbReference type="Proteomes" id="UP000499080">
    <property type="component" value="Unassembled WGS sequence"/>
</dbReference>
<accession>A0A4Y2SZ34</accession>
<organism evidence="2 3">
    <name type="scientific">Araneus ventricosus</name>
    <name type="common">Orbweaver spider</name>
    <name type="synonym">Epeira ventricosa</name>
    <dbReference type="NCBI Taxonomy" id="182803"/>
    <lineage>
        <taxon>Eukaryota</taxon>
        <taxon>Metazoa</taxon>
        <taxon>Ecdysozoa</taxon>
        <taxon>Arthropoda</taxon>
        <taxon>Chelicerata</taxon>
        <taxon>Arachnida</taxon>
        <taxon>Araneae</taxon>
        <taxon>Araneomorphae</taxon>
        <taxon>Entelegynae</taxon>
        <taxon>Araneoidea</taxon>
        <taxon>Araneidae</taxon>
        <taxon>Araneus</taxon>
    </lineage>
</organism>
<protein>
    <submittedName>
        <fullName evidence="2">Uncharacterized protein</fullName>
    </submittedName>
</protein>
<name>A0A4Y2SZ34_ARAVE</name>
<evidence type="ECO:0000313" key="2">
    <source>
        <dbReference type="EMBL" id="GBN93648.1"/>
    </source>
</evidence>
<reference evidence="2 3" key="1">
    <citation type="journal article" date="2019" name="Sci. Rep.">
        <title>Orb-weaving spider Araneus ventricosus genome elucidates the spidroin gene catalogue.</title>
        <authorList>
            <person name="Kono N."/>
            <person name="Nakamura H."/>
            <person name="Ohtoshi R."/>
            <person name="Moran D.A.P."/>
            <person name="Shinohara A."/>
            <person name="Yoshida Y."/>
            <person name="Fujiwara M."/>
            <person name="Mori M."/>
            <person name="Tomita M."/>
            <person name="Arakawa K."/>
        </authorList>
    </citation>
    <scope>NUCLEOTIDE SEQUENCE [LARGE SCALE GENOMIC DNA]</scope>
</reference>
<dbReference type="AlphaFoldDB" id="A0A4Y2SZ34"/>
<comment type="caution">
    <text evidence="2">The sequence shown here is derived from an EMBL/GenBank/DDBJ whole genome shotgun (WGS) entry which is preliminary data.</text>
</comment>